<proteinExistence type="predicted"/>
<evidence type="ECO:0000313" key="2">
    <source>
        <dbReference type="Proteomes" id="UP000184442"/>
    </source>
</evidence>
<dbReference type="Gene3D" id="1.10.10.60">
    <property type="entry name" value="Homeodomain-like"/>
    <property type="match status" value="1"/>
</dbReference>
<dbReference type="AlphaFoldDB" id="A0A1M6AW92"/>
<keyword evidence="2" id="KW-1185">Reference proteome</keyword>
<dbReference type="Proteomes" id="UP000184442">
    <property type="component" value="Unassembled WGS sequence"/>
</dbReference>
<dbReference type="RefSeq" id="WP_073023479.1">
    <property type="nucleotide sequence ID" value="NZ_FQZS01000003.1"/>
</dbReference>
<reference evidence="1 2" key="1">
    <citation type="submission" date="2016-11" db="EMBL/GenBank/DDBJ databases">
        <authorList>
            <person name="Jaros S."/>
            <person name="Januszkiewicz K."/>
            <person name="Wedrychowicz H."/>
        </authorList>
    </citation>
    <scope>NUCLEOTIDE SEQUENCE [LARGE SCALE GENOMIC DNA]</scope>
    <source>
        <strain evidence="1 2">DSM 19022</strain>
    </source>
</reference>
<organism evidence="1 2">
    <name type="scientific">Lutispora thermophila DSM 19022</name>
    <dbReference type="NCBI Taxonomy" id="1122184"/>
    <lineage>
        <taxon>Bacteria</taxon>
        <taxon>Bacillati</taxon>
        <taxon>Bacillota</taxon>
        <taxon>Clostridia</taxon>
        <taxon>Lutisporales</taxon>
        <taxon>Lutisporaceae</taxon>
        <taxon>Lutispora</taxon>
    </lineage>
</organism>
<gene>
    <name evidence="1" type="ORF">SAMN02745176_00147</name>
</gene>
<evidence type="ECO:0000313" key="1">
    <source>
        <dbReference type="EMBL" id="SHI40710.1"/>
    </source>
</evidence>
<sequence length="120" mass="13652">MGKLNKENIALNLLTSPTIKEAAEKSGVSISTVYRLRKQPSFQKILNRVKNDIFHEAMNKAQGYCLDSLETLKNIMIDEEATDSSRVSAARCILELGLTMYEDENIIQRLKELERRLGHV</sequence>
<accession>A0A1M6AW92</accession>
<dbReference type="STRING" id="1122184.SAMN02745176_00147"/>
<dbReference type="OrthoDB" id="2083325at2"/>
<name>A0A1M6AW92_9FIRM</name>
<dbReference type="EMBL" id="FQZS01000003">
    <property type="protein sequence ID" value="SHI40710.1"/>
    <property type="molecule type" value="Genomic_DNA"/>
</dbReference>
<protein>
    <submittedName>
        <fullName evidence="1">Uncharacterized protein</fullName>
    </submittedName>
</protein>